<feature type="region of interest" description="Disordered" evidence="1">
    <location>
        <begin position="1"/>
        <end position="21"/>
    </location>
</feature>
<dbReference type="AlphaFoldDB" id="A0A6A5YFB1"/>
<feature type="region of interest" description="Disordered" evidence="1">
    <location>
        <begin position="854"/>
        <end position="886"/>
    </location>
</feature>
<evidence type="ECO:0000313" key="2">
    <source>
        <dbReference type="EMBL" id="KAF2105603.1"/>
    </source>
</evidence>
<proteinExistence type="predicted"/>
<dbReference type="PANTHER" id="PTHR33099:SF7">
    <property type="entry name" value="MYND-TYPE DOMAIN-CONTAINING PROTEIN"/>
    <property type="match status" value="1"/>
</dbReference>
<dbReference type="EMBL" id="ML977376">
    <property type="protein sequence ID" value="KAF2105603.1"/>
    <property type="molecule type" value="Genomic_DNA"/>
</dbReference>
<dbReference type="PANTHER" id="PTHR33099">
    <property type="entry name" value="FE2OG DIOXYGENASE DOMAIN-CONTAINING PROTEIN"/>
    <property type="match status" value="1"/>
</dbReference>
<sequence>MPFGLRLPTSDGGESQTRSEKDSDFRAQFEECLDDIQHYGAFSSFQTYNTYVNPGLHLTDYGADIVRIESTEIQCQNPAWASFLDELLQEALEDLGTRFRYSCKARLNAVRLRGTAAVIQPQKQSEAPGLLGTLTISLPSQHTGGGFRLISGGEQESLETASTSAFSLFAAAWYSDVQQEALPVVSGHDLVMIYSLVQDTSLPKQIAGNMHSSLSQLEGLIVKWKDAFSHLKHLVYPLEDGYDFTRLSLQNLSGPDLARGQCLDQVCPRNGICWLLGRLTRRAECINGDIEEDSLLLTNVVTPGGSKDLRLDIMIEDNCLLVGSLFEDQCADSESGFSAYSDDEFLVKHCHHDVLVLMSFEDLFKLFRKWRSQDYSSLKALFQVFKNYRTLHDDPATDELCGEVVRLVLGNAFRALQNPTSVGLAAQVARAKELTILFATVSKYCGLLKHRDWVFESLQSDLKTGKWIASSQCVQVIAREVAIDCVQEMTFQVWDKWLCNQPQLLCRHHLQQCLTVFEFVESELVHPAKALFALWMRSRFESLVRSTEAYGMREALALLWLLPFITLQTYYEITFGVVVVRSSRPTLVHFLKDLYKKASEASGVWDLVLRYTFKHVIRSAKTTLKMTISDITTAHPENNANLPNSFAGVIDFALRLSSGDATLEGIIGYLPDVPQVGQQPEFPKLSPLDFVEKLATVLERPRSTAVTESIRSFILAMLEYIILSAAKSQPTPPNDWKRDTKSDCGCATCGSLNDFLVSPTRAQISLDMSAYRHFLLVLPHAARDYGLAKAKTNNGALQMILSKTQNEYRHFLDIWNSDKKDLDQKLERLNTQFLKNLLGTDICYDTIVEASIGPKAPSQPNGPATAPTQSLAGPHPGAGVKRELDN</sequence>
<evidence type="ECO:0000256" key="1">
    <source>
        <dbReference type="SAM" id="MobiDB-lite"/>
    </source>
</evidence>
<dbReference type="Proteomes" id="UP000799770">
    <property type="component" value="Unassembled WGS sequence"/>
</dbReference>
<name>A0A6A5YFB1_9PLEO</name>
<organism evidence="2 3">
    <name type="scientific">Lophiotrema nucula</name>
    <dbReference type="NCBI Taxonomy" id="690887"/>
    <lineage>
        <taxon>Eukaryota</taxon>
        <taxon>Fungi</taxon>
        <taxon>Dikarya</taxon>
        <taxon>Ascomycota</taxon>
        <taxon>Pezizomycotina</taxon>
        <taxon>Dothideomycetes</taxon>
        <taxon>Pleosporomycetidae</taxon>
        <taxon>Pleosporales</taxon>
        <taxon>Lophiotremataceae</taxon>
        <taxon>Lophiotrema</taxon>
    </lineage>
</organism>
<keyword evidence="3" id="KW-1185">Reference proteome</keyword>
<dbReference type="OrthoDB" id="27483at2759"/>
<evidence type="ECO:0000313" key="3">
    <source>
        <dbReference type="Proteomes" id="UP000799770"/>
    </source>
</evidence>
<protein>
    <submittedName>
        <fullName evidence="2">Uncharacterized protein</fullName>
    </submittedName>
</protein>
<feature type="compositionally biased region" description="Polar residues" evidence="1">
    <location>
        <begin position="858"/>
        <end position="871"/>
    </location>
</feature>
<reference evidence="2" key="1">
    <citation type="journal article" date="2020" name="Stud. Mycol.">
        <title>101 Dothideomycetes genomes: a test case for predicting lifestyles and emergence of pathogens.</title>
        <authorList>
            <person name="Haridas S."/>
            <person name="Albert R."/>
            <person name="Binder M."/>
            <person name="Bloem J."/>
            <person name="Labutti K."/>
            <person name="Salamov A."/>
            <person name="Andreopoulos B."/>
            <person name="Baker S."/>
            <person name="Barry K."/>
            <person name="Bills G."/>
            <person name="Bluhm B."/>
            <person name="Cannon C."/>
            <person name="Castanera R."/>
            <person name="Culley D."/>
            <person name="Daum C."/>
            <person name="Ezra D."/>
            <person name="Gonzalez J."/>
            <person name="Henrissat B."/>
            <person name="Kuo A."/>
            <person name="Liang C."/>
            <person name="Lipzen A."/>
            <person name="Lutzoni F."/>
            <person name="Magnuson J."/>
            <person name="Mondo S."/>
            <person name="Nolan M."/>
            <person name="Ohm R."/>
            <person name="Pangilinan J."/>
            <person name="Park H.-J."/>
            <person name="Ramirez L."/>
            <person name="Alfaro M."/>
            <person name="Sun H."/>
            <person name="Tritt A."/>
            <person name="Yoshinaga Y."/>
            <person name="Zwiers L.-H."/>
            <person name="Turgeon B."/>
            <person name="Goodwin S."/>
            <person name="Spatafora J."/>
            <person name="Crous P."/>
            <person name="Grigoriev I."/>
        </authorList>
    </citation>
    <scope>NUCLEOTIDE SEQUENCE</scope>
    <source>
        <strain evidence="2">CBS 627.86</strain>
    </source>
</reference>
<accession>A0A6A5YFB1</accession>
<gene>
    <name evidence="2" type="ORF">BDV96DRAFT_655460</name>
</gene>